<protein>
    <submittedName>
        <fullName evidence="2">Uncharacterized protein</fullName>
    </submittedName>
</protein>
<dbReference type="AlphaFoldDB" id="A0A975U5M7"/>
<sequence>MQRTLHIGCILLALTGGFFAAQMTDFSQQGHRPADLGDYCTLSTISCQQHNVTMTMADDHVQPLVATLIHIDWPDTAAETLLLSMQGLEMEMGEVRFKLQRNQQGIFTADIVLPVCTAGDMTWLGTLTDGRQTVYPAIRMQR</sequence>
<proteinExistence type="predicted"/>
<organism evidence="2 3">
    <name type="scientific">Vibrio ostreae</name>
    <dbReference type="NCBI Taxonomy" id="2841925"/>
    <lineage>
        <taxon>Bacteria</taxon>
        <taxon>Pseudomonadati</taxon>
        <taxon>Pseudomonadota</taxon>
        <taxon>Gammaproteobacteria</taxon>
        <taxon>Vibrionales</taxon>
        <taxon>Vibrionaceae</taxon>
        <taxon>Vibrio</taxon>
    </lineage>
</organism>
<accession>A0A975U5M7</accession>
<evidence type="ECO:0000256" key="1">
    <source>
        <dbReference type="SAM" id="SignalP"/>
    </source>
</evidence>
<evidence type="ECO:0000313" key="2">
    <source>
        <dbReference type="EMBL" id="QXO15625.1"/>
    </source>
</evidence>
<keyword evidence="3" id="KW-1185">Reference proteome</keyword>
<dbReference type="EMBL" id="CP076642">
    <property type="protein sequence ID" value="QXO15625.1"/>
    <property type="molecule type" value="Genomic_DNA"/>
</dbReference>
<evidence type="ECO:0000313" key="3">
    <source>
        <dbReference type="Proteomes" id="UP000694232"/>
    </source>
</evidence>
<name>A0A975U5M7_9VIBR</name>
<dbReference type="RefSeq" id="WP_218561605.1">
    <property type="nucleotide sequence ID" value="NZ_CP076642.1"/>
</dbReference>
<dbReference type="Proteomes" id="UP000694232">
    <property type="component" value="Chromosome 2"/>
</dbReference>
<gene>
    <name evidence="2" type="ORF">KNV97_04200</name>
</gene>
<feature type="signal peptide" evidence="1">
    <location>
        <begin position="1"/>
        <end position="20"/>
    </location>
</feature>
<reference evidence="2" key="1">
    <citation type="submission" date="2021-06" db="EMBL/GenBank/DDBJ databases">
        <title>Vibrio nov. sp., novel gut bacterium isolated from Yellow Sea oyster.</title>
        <authorList>
            <person name="Muhammad N."/>
            <person name="Nguyen T.H."/>
            <person name="Lee Y.-J."/>
            <person name="Ko J."/>
            <person name="Kim S.-G."/>
        </authorList>
    </citation>
    <scope>NUCLEOTIDE SEQUENCE</scope>
    <source>
        <strain evidence="2">OG9-811</strain>
    </source>
</reference>
<feature type="chain" id="PRO_5036824994" evidence="1">
    <location>
        <begin position="21"/>
        <end position="142"/>
    </location>
</feature>
<keyword evidence="1" id="KW-0732">Signal</keyword>
<dbReference type="KEGG" id="vos:KNV97_04200"/>